<reference evidence="6 7" key="1">
    <citation type="submission" date="2023-05" db="EMBL/GenBank/DDBJ databases">
        <title>Lithophilousrod everest ZFBP1038 complete genpme.</title>
        <authorList>
            <person name="Tian M."/>
        </authorList>
    </citation>
    <scope>NUCLEOTIDE SEQUENCE [LARGE SCALE GENOMIC DNA]</scope>
    <source>
        <strain evidence="6 7">ZFBP1038</strain>
    </source>
</reference>
<dbReference type="InterPro" id="IPR023346">
    <property type="entry name" value="Lysozyme-like_dom_sf"/>
</dbReference>
<dbReference type="InterPro" id="IPR051933">
    <property type="entry name" value="Resuscitation_pf_RpfB"/>
</dbReference>
<dbReference type="Pfam" id="PF07501">
    <property type="entry name" value="G5"/>
    <property type="match status" value="1"/>
</dbReference>
<dbReference type="Proteomes" id="UP001209083">
    <property type="component" value="Chromosome"/>
</dbReference>
<feature type="compositionally biased region" description="Basic and acidic residues" evidence="4">
    <location>
        <begin position="243"/>
        <end position="262"/>
    </location>
</feature>
<dbReference type="PROSITE" id="PS51109">
    <property type="entry name" value="G5"/>
    <property type="match status" value="1"/>
</dbReference>
<dbReference type="SUPFAM" id="SSF53955">
    <property type="entry name" value="Lysozyme-like"/>
    <property type="match status" value="1"/>
</dbReference>
<feature type="domain" description="G5" evidence="5">
    <location>
        <begin position="191"/>
        <end position="271"/>
    </location>
</feature>
<name>A0ABY8QWR1_9MICO</name>
<keyword evidence="2" id="KW-0732">Signal</keyword>
<evidence type="ECO:0000313" key="6">
    <source>
        <dbReference type="EMBL" id="WGW12856.1"/>
    </source>
</evidence>
<dbReference type="PANTHER" id="PTHR39160:SF4">
    <property type="entry name" value="RESUSCITATION-PROMOTING FACTOR RPFB"/>
    <property type="match status" value="1"/>
</dbReference>
<sequence>MIGAQAIVIGTLVAGTAAFVTFNKSVSVSIDGKTEDVRTFGRTVSDVLAAQNVKVGSRDEVAPAPDSKISNDTDIVVNHSRQITLNVDGRESKVWTTARTVDEALDDAGVRAENAELSASRSKAIGRDGIDLSVNTEKQVQILVDGKAVPVKSTSATVGDALNDAGIKVGKDDIVSLPAVSPIVAGAPIKVLRVKNGEVKETKKVAHETETKKDSSEYEDYKKVTRKGEDGTKEIVYKKREVDGEEVAKSKVEEKVTKKPVKEVVTVGTKKRSTESDSPESDSKKSKSDDGGSDSSPDTPKSSEPSGSVWDRLAKCESGGDWHINTGNGYYGGLQFNAGTWKAYGGKGMPHENSREQQIAIAKKVQKAQGWGAWPACTAKLGIR</sequence>
<feature type="region of interest" description="Disordered" evidence="4">
    <location>
        <begin position="243"/>
        <end position="312"/>
    </location>
</feature>
<dbReference type="Gene3D" id="2.20.230.10">
    <property type="entry name" value="Resuscitation-promoting factor rpfb"/>
    <property type="match status" value="1"/>
</dbReference>
<feature type="region of interest" description="Disordered" evidence="4">
    <location>
        <begin position="205"/>
        <end position="225"/>
    </location>
</feature>
<dbReference type="Pfam" id="PF06737">
    <property type="entry name" value="Transglycosylas"/>
    <property type="match status" value="1"/>
</dbReference>
<dbReference type="PANTHER" id="PTHR39160">
    <property type="entry name" value="CELL WALL-BINDING PROTEIN YOCH"/>
    <property type="match status" value="1"/>
</dbReference>
<dbReference type="InterPro" id="IPR011098">
    <property type="entry name" value="G5_dom"/>
</dbReference>
<feature type="compositionally biased region" description="Basic and acidic residues" evidence="4">
    <location>
        <begin position="281"/>
        <end position="290"/>
    </location>
</feature>
<evidence type="ECO:0000256" key="4">
    <source>
        <dbReference type="SAM" id="MobiDB-lite"/>
    </source>
</evidence>
<dbReference type="InterPro" id="IPR007137">
    <property type="entry name" value="DUF348"/>
</dbReference>
<organism evidence="6 7">
    <name type="scientific">Saxibacter everestensis</name>
    <dbReference type="NCBI Taxonomy" id="2909229"/>
    <lineage>
        <taxon>Bacteria</taxon>
        <taxon>Bacillati</taxon>
        <taxon>Actinomycetota</taxon>
        <taxon>Actinomycetes</taxon>
        <taxon>Micrococcales</taxon>
        <taxon>Brevibacteriaceae</taxon>
        <taxon>Saxibacter</taxon>
    </lineage>
</organism>
<protein>
    <submittedName>
        <fullName evidence="6">Ubiquitin-like domain-containing protein</fullName>
    </submittedName>
</protein>
<dbReference type="CDD" id="cd13925">
    <property type="entry name" value="RPF"/>
    <property type="match status" value="1"/>
</dbReference>
<keyword evidence="3" id="KW-0378">Hydrolase</keyword>
<keyword evidence="7" id="KW-1185">Reference proteome</keyword>
<dbReference type="EMBL" id="CP090958">
    <property type="protein sequence ID" value="WGW12856.1"/>
    <property type="molecule type" value="Genomic_DNA"/>
</dbReference>
<proteinExistence type="inferred from homology"/>
<accession>A0ABY8QWR1</accession>
<dbReference type="SMART" id="SM01208">
    <property type="entry name" value="G5"/>
    <property type="match status" value="1"/>
</dbReference>
<comment type="similarity">
    <text evidence="1">Belongs to the transglycosylase family. Rpf subfamily.</text>
</comment>
<feature type="compositionally biased region" description="Low complexity" evidence="4">
    <location>
        <begin position="293"/>
        <end position="306"/>
    </location>
</feature>
<evidence type="ECO:0000256" key="1">
    <source>
        <dbReference type="ARBA" id="ARBA00010830"/>
    </source>
</evidence>
<dbReference type="InterPro" id="IPR010618">
    <property type="entry name" value="RPF"/>
</dbReference>
<evidence type="ECO:0000313" key="7">
    <source>
        <dbReference type="Proteomes" id="UP001209083"/>
    </source>
</evidence>
<dbReference type="Gene3D" id="1.10.530.10">
    <property type="match status" value="1"/>
</dbReference>
<dbReference type="RefSeq" id="WP_349639662.1">
    <property type="nucleotide sequence ID" value="NZ_CP090958.1"/>
</dbReference>
<dbReference type="Pfam" id="PF03990">
    <property type="entry name" value="DUF348"/>
    <property type="match status" value="3"/>
</dbReference>
<gene>
    <name evidence="6" type="ORF">LWF01_03520</name>
</gene>
<evidence type="ECO:0000256" key="3">
    <source>
        <dbReference type="ARBA" id="ARBA00022801"/>
    </source>
</evidence>
<evidence type="ECO:0000259" key="5">
    <source>
        <dbReference type="PROSITE" id="PS51109"/>
    </source>
</evidence>
<evidence type="ECO:0000256" key="2">
    <source>
        <dbReference type="ARBA" id="ARBA00022729"/>
    </source>
</evidence>